<organism evidence="3 4">
    <name type="scientific">Butyrivibrio hungatei</name>
    <dbReference type="NCBI Taxonomy" id="185008"/>
    <lineage>
        <taxon>Bacteria</taxon>
        <taxon>Bacillati</taxon>
        <taxon>Bacillota</taxon>
        <taxon>Clostridia</taxon>
        <taxon>Lachnospirales</taxon>
        <taxon>Lachnospiraceae</taxon>
        <taxon>Butyrivibrio</taxon>
    </lineage>
</organism>
<dbReference type="RefSeq" id="WP_074461017.1">
    <property type="nucleotide sequence ID" value="NZ_FMUR01000003.1"/>
</dbReference>
<dbReference type="Pfam" id="PF13575">
    <property type="entry name" value="DUF4135"/>
    <property type="match status" value="1"/>
</dbReference>
<evidence type="ECO:0000313" key="3">
    <source>
        <dbReference type="EMBL" id="SCX76102.1"/>
    </source>
</evidence>
<dbReference type="PANTHER" id="PTHR12736">
    <property type="entry name" value="LANC-LIKE PROTEIN"/>
    <property type="match status" value="1"/>
</dbReference>
<keyword evidence="1" id="KW-0862">Zinc</keyword>
<keyword evidence="4" id="KW-1185">Reference proteome</keyword>
<feature type="binding site" evidence="1">
    <location>
        <position position="951"/>
    </location>
    <ligand>
        <name>Zn(2+)</name>
        <dbReference type="ChEBI" id="CHEBI:29105"/>
    </ligand>
</feature>
<dbReference type="GO" id="GO:0046872">
    <property type="term" value="F:metal ion binding"/>
    <property type="evidence" value="ECO:0007669"/>
    <property type="project" value="UniProtKB-KW"/>
</dbReference>
<feature type="binding site" evidence="1">
    <location>
        <position position="952"/>
    </location>
    <ligand>
        <name>Zn(2+)</name>
        <dbReference type="ChEBI" id="CHEBI:29105"/>
    </ligand>
</feature>
<dbReference type="NCBIfam" id="TIGR03897">
    <property type="entry name" value="lanti_2_LanM"/>
    <property type="match status" value="1"/>
</dbReference>
<sequence>MELKDKMAKYWITLYPEAPQKDKIDGFLKNAWGEGIDELLNRVQNNRFYNKEDVLKMIDDIFLLPMNKEIFEFEKRCKSSISYYNFFRPIVNYCFWKYYDRITALNSKVSFDCVMMNNLEEISRYAIKFLVLDVNYMKDAGKLIGADHEEKFRYYEETILSDVNMLRELYDNYYEFVRLAMKMTEHCFAYCEEIIRNFYKDKEELKKKLEISKNDDIDIVSIKIGSGDKHNGKSVARVLLSNKMQVLYKPHSLELDRSFSEFIKWINHKKNEDMFDLKAAECMSFNSYSWAFYVRYNEVKTKSGIGRFFYRAGQILGIMYMLNGVDCHYENIIADGEYPVLIDTETLMHPVIKGCENGNNASEDLIGKIAREHIFESTLSTGLLPYFILGSEEGAERVDVGGLSSVADCKYPYKSIDFVKANSDEVKLRRVYHYIPKAFNCPSYKGKIYEGIEYKDEIIKGFTAVYKWVLENREEVLDYIRDNFKDTTVRILMRATNIYGRLLETSIHPDFLSDDISRRVLLSRISINATKEYLSIVPHECESLVDNDVPYFTCKLGGKDVKCNGHTIAGLIKESPVDAVEKKILKFSNRDMMQQIHYVEDSYRLKESTYEADISGVVFSDASKEISNKEKDNKNKCIDFAKKVADYLIDYSIEMDIEGEKYRGWLTSFLKGNCDKLCEMGFASYNMYAGITGIGMFLLELAKLTGIERYIDATKDCLRAIRYKVNMLGNEKSINLGSYNGISGYLLFMYDANKLFQNPQIDKEIDEMLDIIRKRVDEAEFYDVMQGDAGGIQVLNYIYRDGIGYQNKTLEIIKAIVRKMSDRLFSSDKDEINWIGTDDISRYSGYAHGVAGIIAQLAKVRDILDTKKIDKMIGAMLSYERSFYCVEKENWFTNTDMDEIGNGWCHGSPGILLEKVFLKKSGYTDELLDKEFDIALKRTIELSIGCTHCYCHGDIGNIDIIGAAADVMGDESLKKRCHATYDVTFDKNLTRLYNGRAFRGGDVVGLMLGSTGFGYSALRCAASEKVKSILAF</sequence>
<protein>
    <submittedName>
        <fullName evidence="3">Type 2 lantibiotic biosynthesis protein LanM</fullName>
    </submittedName>
</protein>
<gene>
    <name evidence="3" type="ORF">SAMN02910451_00163</name>
</gene>
<feature type="domain" description="Lantibiotic biosynthesis protein dehydration" evidence="2">
    <location>
        <begin position="177"/>
        <end position="554"/>
    </location>
</feature>
<name>A0A1G5ADY6_9FIRM</name>
<dbReference type="SUPFAM" id="SSF158745">
    <property type="entry name" value="LanC-like"/>
    <property type="match status" value="1"/>
</dbReference>
<accession>A0A1G5ADY6</accession>
<dbReference type="Pfam" id="PF05147">
    <property type="entry name" value="LANC_like"/>
    <property type="match status" value="1"/>
</dbReference>
<dbReference type="PIRSF" id="PIRSF037228">
    <property type="entry name" value="Lant_mod_RumM"/>
    <property type="match status" value="1"/>
</dbReference>
<dbReference type="SMART" id="SM01260">
    <property type="entry name" value="LANC_like"/>
    <property type="match status" value="1"/>
</dbReference>
<evidence type="ECO:0000259" key="2">
    <source>
        <dbReference type="Pfam" id="PF13575"/>
    </source>
</evidence>
<dbReference type="Proteomes" id="UP000183047">
    <property type="component" value="Unassembled WGS sequence"/>
</dbReference>
<dbReference type="CDD" id="cd04792">
    <property type="entry name" value="LanM-like"/>
    <property type="match status" value="1"/>
</dbReference>
<keyword evidence="1" id="KW-0479">Metal-binding</keyword>
<dbReference type="EMBL" id="FMUR01000003">
    <property type="protein sequence ID" value="SCX76102.1"/>
    <property type="molecule type" value="Genomic_DNA"/>
</dbReference>
<evidence type="ECO:0000256" key="1">
    <source>
        <dbReference type="PIRSR" id="PIRSR607822-1"/>
    </source>
</evidence>
<dbReference type="GO" id="GO:0031179">
    <property type="term" value="P:peptide modification"/>
    <property type="evidence" value="ECO:0007669"/>
    <property type="project" value="InterPro"/>
</dbReference>
<reference evidence="4" key="1">
    <citation type="submission" date="2016-10" db="EMBL/GenBank/DDBJ databases">
        <authorList>
            <person name="Varghese N."/>
            <person name="Submissions S."/>
        </authorList>
    </citation>
    <scope>NUCLEOTIDE SEQUENCE [LARGE SCALE GENOMIC DNA]</scope>
    <source>
        <strain evidence="4">XBD2006</strain>
    </source>
</reference>
<feature type="binding site" evidence="1">
    <location>
        <position position="905"/>
    </location>
    <ligand>
        <name>Zn(2+)</name>
        <dbReference type="ChEBI" id="CHEBI:29105"/>
    </ligand>
</feature>
<dbReference type="PRINTS" id="PR01950">
    <property type="entry name" value="LANCSUPER"/>
</dbReference>
<dbReference type="Gene3D" id="1.50.10.20">
    <property type="match status" value="1"/>
</dbReference>
<dbReference type="InterPro" id="IPR007822">
    <property type="entry name" value="LANC-like"/>
</dbReference>
<proteinExistence type="predicted"/>
<dbReference type="GO" id="GO:0005886">
    <property type="term" value="C:plasma membrane"/>
    <property type="evidence" value="ECO:0007669"/>
    <property type="project" value="TreeGrafter"/>
</dbReference>
<dbReference type="PANTHER" id="PTHR12736:SF7">
    <property type="entry name" value="LANC-LIKE PROTEIN 3"/>
    <property type="match status" value="1"/>
</dbReference>
<evidence type="ECO:0000313" key="4">
    <source>
        <dbReference type="Proteomes" id="UP000183047"/>
    </source>
</evidence>
<dbReference type="InterPro" id="IPR017146">
    <property type="entry name" value="Lanti_2_LanM"/>
</dbReference>
<dbReference type="InterPro" id="IPR025410">
    <property type="entry name" value="Lant_dehyd"/>
</dbReference>
<dbReference type="AlphaFoldDB" id="A0A1G5ADY6"/>